<comment type="similarity">
    <text evidence="1">Belongs to the FlgM family.</text>
</comment>
<keyword evidence="6" id="KW-0804">Transcription</keyword>
<dbReference type="GO" id="GO:0044781">
    <property type="term" value="P:bacterial-type flagellum organization"/>
    <property type="evidence" value="ECO:0007669"/>
    <property type="project" value="UniProtKB-KW"/>
</dbReference>
<keyword evidence="11" id="KW-0969">Cilium</keyword>
<evidence type="ECO:0000313" key="11">
    <source>
        <dbReference type="EMBL" id="MBB6123804.1"/>
    </source>
</evidence>
<dbReference type="AlphaFoldDB" id="A0A841IZG4"/>
<feature type="domain" description="Anti-sigma-28 factor FlgM C-terminal" evidence="10">
    <location>
        <begin position="42"/>
        <end position="85"/>
    </location>
</feature>
<evidence type="ECO:0000259" key="10">
    <source>
        <dbReference type="Pfam" id="PF04316"/>
    </source>
</evidence>
<comment type="caution">
    <text evidence="11">The sequence shown here is derived from an EMBL/GenBank/DDBJ whole genome shotgun (WGS) entry which is preliminary data.</text>
</comment>
<dbReference type="InterPro" id="IPR007412">
    <property type="entry name" value="FlgM"/>
</dbReference>
<evidence type="ECO:0000256" key="3">
    <source>
        <dbReference type="ARBA" id="ARBA00022491"/>
    </source>
</evidence>
<reference evidence="11 12" key="1">
    <citation type="submission" date="2020-08" db="EMBL/GenBank/DDBJ databases">
        <title>Genomic Encyclopedia of Type Strains, Phase IV (KMG-IV): sequencing the most valuable type-strain genomes for metagenomic binning, comparative biology and taxonomic classification.</title>
        <authorList>
            <person name="Goeker M."/>
        </authorList>
    </citation>
    <scope>NUCLEOTIDE SEQUENCE [LARGE SCALE GENOMIC DNA]</scope>
    <source>
        <strain evidence="11 12">DSM 102255</strain>
    </source>
</reference>
<evidence type="ECO:0000256" key="5">
    <source>
        <dbReference type="ARBA" id="ARBA00023015"/>
    </source>
</evidence>
<dbReference type="Pfam" id="PF04316">
    <property type="entry name" value="FlgM"/>
    <property type="match status" value="1"/>
</dbReference>
<feature type="region of interest" description="Disordered" evidence="9">
    <location>
        <begin position="1"/>
        <end position="53"/>
    </location>
</feature>
<dbReference type="NCBIfam" id="TIGR03824">
    <property type="entry name" value="FlgM_jcvi"/>
    <property type="match status" value="1"/>
</dbReference>
<evidence type="ECO:0000313" key="12">
    <source>
        <dbReference type="Proteomes" id="UP000552700"/>
    </source>
</evidence>
<evidence type="ECO:0000256" key="9">
    <source>
        <dbReference type="SAM" id="MobiDB-lite"/>
    </source>
</evidence>
<dbReference type="SUPFAM" id="SSF101498">
    <property type="entry name" value="Anti-sigma factor FlgM"/>
    <property type="match status" value="1"/>
</dbReference>
<proteinExistence type="inferred from homology"/>
<dbReference type="EMBL" id="JACIJP010000002">
    <property type="protein sequence ID" value="MBB6123804.1"/>
    <property type="molecule type" value="Genomic_DNA"/>
</dbReference>
<evidence type="ECO:0000256" key="7">
    <source>
        <dbReference type="ARBA" id="ARBA00024739"/>
    </source>
</evidence>
<organism evidence="11 12">
    <name type="scientific">Sphingobium subterraneum</name>
    <dbReference type="NCBI Taxonomy" id="627688"/>
    <lineage>
        <taxon>Bacteria</taxon>
        <taxon>Pseudomonadati</taxon>
        <taxon>Pseudomonadota</taxon>
        <taxon>Alphaproteobacteria</taxon>
        <taxon>Sphingomonadales</taxon>
        <taxon>Sphingomonadaceae</taxon>
        <taxon>Sphingobium</taxon>
    </lineage>
</organism>
<protein>
    <recommendedName>
        <fullName evidence="2">Negative regulator of flagellin synthesis</fullName>
    </recommendedName>
    <alternativeName>
        <fullName evidence="8">Anti-sigma-28 factor</fullName>
    </alternativeName>
</protein>
<dbReference type="RefSeq" id="WP_184079260.1">
    <property type="nucleotide sequence ID" value="NZ_JACIJP010000002.1"/>
</dbReference>
<feature type="compositionally biased region" description="Low complexity" evidence="9">
    <location>
        <begin position="26"/>
        <end position="44"/>
    </location>
</feature>
<evidence type="ECO:0000256" key="8">
    <source>
        <dbReference type="ARBA" id="ARBA00030117"/>
    </source>
</evidence>
<keyword evidence="12" id="KW-1185">Reference proteome</keyword>
<dbReference type="InterPro" id="IPR031316">
    <property type="entry name" value="FlgM_C"/>
</dbReference>
<evidence type="ECO:0000256" key="1">
    <source>
        <dbReference type="ARBA" id="ARBA00005322"/>
    </source>
</evidence>
<sequence length="97" mass="9753">MIKSIGQAISSPIELAKSREGSKARAASTAGSSLSEASSGASATPAARMAAEGAPVDMDRVAAIKSAIASGNYPVNAEKIAERMIALDLPDESGEPH</sequence>
<evidence type="ECO:0000256" key="2">
    <source>
        <dbReference type="ARBA" id="ARBA00017823"/>
    </source>
</evidence>
<keyword evidence="4" id="KW-1005">Bacterial flagellum biogenesis</keyword>
<keyword evidence="11" id="KW-0966">Cell projection</keyword>
<keyword evidence="11" id="KW-0282">Flagellum</keyword>
<dbReference type="InterPro" id="IPR035890">
    <property type="entry name" value="Anti-sigma-28_factor_FlgM_sf"/>
</dbReference>
<accession>A0A841IZG4</accession>
<gene>
    <name evidence="11" type="ORF">FHS92_001533</name>
</gene>
<comment type="function">
    <text evidence="7">Responsible for the coupling of flagellin expression to flagellar assembly by preventing expression of the flagellin genes when a component of the middle class of proteins is defective. It negatively regulates flagellar genes by inhibiting the activity of FliA by directly binding to FliA.</text>
</comment>
<keyword evidence="5" id="KW-0805">Transcription regulation</keyword>
<keyword evidence="3" id="KW-0678">Repressor</keyword>
<evidence type="ECO:0000256" key="6">
    <source>
        <dbReference type="ARBA" id="ARBA00023163"/>
    </source>
</evidence>
<evidence type="ECO:0000256" key="4">
    <source>
        <dbReference type="ARBA" id="ARBA00022795"/>
    </source>
</evidence>
<dbReference type="Proteomes" id="UP000552700">
    <property type="component" value="Unassembled WGS sequence"/>
</dbReference>
<dbReference type="GO" id="GO:0045892">
    <property type="term" value="P:negative regulation of DNA-templated transcription"/>
    <property type="evidence" value="ECO:0007669"/>
    <property type="project" value="InterPro"/>
</dbReference>
<name>A0A841IZG4_9SPHN</name>